<dbReference type="AlphaFoldDB" id="A0A0F9N9P7"/>
<name>A0A0F9N9P7_9ZZZZ</name>
<sequence>MKITGAKWTPQVNMLLISCLCGNEFLHRSDRWKPKCPKCRTVGHLKQLREDYAFNQLQLF</sequence>
<evidence type="ECO:0000313" key="1">
    <source>
        <dbReference type="EMBL" id="KKN08647.1"/>
    </source>
</evidence>
<reference evidence="1" key="1">
    <citation type="journal article" date="2015" name="Nature">
        <title>Complex archaea that bridge the gap between prokaryotes and eukaryotes.</title>
        <authorList>
            <person name="Spang A."/>
            <person name="Saw J.H."/>
            <person name="Jorgensen S.L."/>
            <person name="Zaremba-Niedzwiedzka K."/>
            <person name="Martijn J."/>
            <person name="Lind A.E."/>
            <person name="van Eijk R."/>
            <person name="Schleper C."/>
            <person name="Guy L."/>
            <person name="Ettema T.J."/>
        </authorList>
    </citation>
    <scope>NUCLEOTIDE SEQUENCE</scope>
</reference>
<dbReference type="PROSITE" id="PS51257">
    <property type="entry name" value="PROKAR_LIPOPROTEIN"/>
    <property type="match status" value="1"/>
</dbReference>
<protein>
    <submittedName>
        <fullName evidence="1">Uncharacterized protein</fullName>
    </submittedName>
</protein>
<proteinExistence type="predicted"/>
<comment type="caution">
    <text evidence="1">The sequence shown here is derived from an EMBL/GenBank/DDBJ whole genome shotgun (WGS) entry which is preliminary data.</text>
</comment>
<dbReference type="EMBL" id="LAZR01004431">
    <property type="protein sequence ID" value="KKN08647.1"/>
    <property type="molecule type" value="Genomic_DNA"/>
</dbReference>
<accession>A0A0F9N9P7</accession>
<gene>
    <name evidence="1" type="ORF">LCGC14_1054640</name>
</gene>
<organism evidence="1">
    <name type="scientific">marine sediment metagenome</name>
    <dbReference type="NCBI Taxonomy" id="412755"/>
    <lineage>
        <taxon>unclassified sequences</taxon>
        <taxon>metagenomes</taxon>
        <taxon>ecological metagenomes</taxon>
    </lineage>
</organism>